<reference evidence="1 2" key="1">
    <citation type="submission" date="2020-08" db="EMBL/GenBank/DDBJ databases">
        <title>Genome public.</title>
        <authorList>
            <person name="Liu C."/>
            <person name="Sun Q."/>
        </authorList>
    </citation>
    <scope>NUCLEOTIDE SEQUENCE [LARGE SCALE GENOMIC DNA]</scope>
    <source>
        <strain evidence="1 2">NSJ-66</strain>
    </source>
</reference>
<accession>A0ABR7HGS5</accession>
<evidence type="ECO:0000313" key="1">
    <source>
        <dbReference type="EMBL" id="MBC5712396.1"/>
    </source>
</evidence>
<dbReference type="EMBL" id="JACOPB010000034">
    <property type="protein sequence ID" value="MBC5712396.1"/>
    <property type="molecule type" value="Genomic_DNA"/>
</dbReference>
<gene>
    <name evidence="1" type="ORF">H8S75_31335</name>
</gene>
<evidence type="ECO:0000313" key="2">
    <source>
        <dbReference type="Proteomes" id="UP000634672"/>
    </source>
</evidence>
<sequence length="483" mass="52917">MTYKHRIETQEIDTQITIPVQGTAGLQVVVGVAPINMAENPENVTNVPIVAYSFAEAQKKLGYCNDFENYSLCQSMDVSFRIFAVAPVVFINVLDPQKHKKNYTKESILIASRKATITDTGILLKTLKIETKEGETLTVDTDYVAVFNTDGGIDITLLTTEKTTNATVLKATGDQLDPTMITENDIIGGYDAATGKETGLEVIRQVYPKFGVIPGMILAPGWSQKPTVAAVMCAKTEDINGVFSCETAIDMDTEVTKVYTGIKKAKEELAITSPHAILLWPKLRLGEKSYAFSAVWSAMTAYTDAQNNDVPVKSPSNELLKVSAAVLEDGTEVIIDTAMAEVVNSEGIVTAVNDGGWRAWGNETAAYPGTTDPKDRWICCRRMMSWYRNHFILTYKNRVDDPANSRLIESLVDSENLYLNSLTSTGDIAGGVISFNEEDNPVESILDGTIIFQTKIAFWTPAKYILNKIEFDPTIIQNALGGA</sequence>
<organism evidence="1 2">
    <name type="scientific">Hungatella hominis</name>
    <dbReference type="NCBI Taxonomy" id="2763050"/>
    <lineage>
        <taxon>Bacteria</taxon>
        <taxon>Bacillati</taxon>
        <taxon>Bacillota</taxon>
        <taxon>Clostridia</taxon>
        <taxon>Lachnospirales</taxon>
        <taxon>Lachnospiraceae</taxon>
        <taxon>Hungatella</taxon>
    </lineage>
</organism>
<comment type="caution">
    <text evidence="1">The sequence shown here is derived from an EMBL/GenBank/DDBJ whole genome shotgun (WGS) entry which is preliminary data.</text>
</comment>
<protein>
    <submittedName>
        <fullName evidence="1">Phage tail sheath family protein</fullName>
    </submittedName>
</protein>
<dbReference type="Proteomes" id="UP000634672">
    <property type="component" value="Unassembled WGS sequence"/>
</dbReference>
<keyword evidence="2" id="KW-1185">Reference proteome</keyword>
<dbReference type="InterPro" id="IPR052042">
    <property type="entry name" value="Tail_sheath_structural"/>
</dbReference>
<dbReference type="PANTHER" id="PTHR35861">
    <property type="match status" value="1"/>
</dbReference>
<proteinExistence type="predicted"/>
<name>A0ABR7HGS5_9FIRM</name>
<dbReference type="RefSeq" id="WP_187024816.1">
    <property type="nucleotide sequence ID" value="NZ_JACOPB010000034.1"/>
</dbReference>
<dbReference type="PANTHER" id="PTHR35861:SF2">
    <property type="entry name" value="FELS-2 PROPHAGE PROTEIN"/>
    <property type="match status" value="1"/>
</dbReference>